<name>A0AAD4H1F1_9FUNG</name>
<dbReference type="EMBL" id="JAAAIL010002386">
    <property type="protein sequence ID" value="KAG0257689.1"/>
    <property type="molecule type" value="Genomic_DNA"/>
</dbReference>
<keyword evidence="3" id="KW-1185">Reference proteome</keyword>
<dbReference type="InterPro" id="IPR036047">
    <property type="entry name" value="F-box-like_dom_sf"/>
</dbReference>
<evidence type="ECO:0000313" key="3">
    <source>
        <dbReference type="Proteomes" id="UP001194580"/>
    </source>
</evidence>
<sequence length="349" mass="40258">MTDTTSSTPSPYANQALLIVELLERIGSHLTPPDLLACVQVSHHWNSVLVPCLWHTIDDRLYSWSDIITVHINNNASRLSHIIKAEQVAKQAGNNSNGGTDGPLIDDAEALRQRVIEAWPSRRAETLRWIYSVFKKYGRHIRILRVSWPIVIRVAGIAGHCTHLRVLTIDPIIRDTPTRNVEEIRARQIQNEHDRMVWTEDHTEHAADCLWLWRRADVEEEEARQWSKNPHLMDEYPAWLYWGFARRIWILVLRCSTIEHLCLGKRLRTITPSVSPEFVCAILANLPRLKTLDNRFAAIDLQMLLECTSTTRSGNCSTKLFYHSDILMVRLRLDKDFSHLTSLAIRGFV</sequence>
<organism evidence="2 3">
    <name type="scientific">Linnemannia exigua</name>
    <dbReference type="NCBI Taxonomy" id="604196"/>
    <lineage>
        <taxon>Eukaryota</taxon>
        <taxon>Fungi</taxon>
        <taxon>Fungi incertae sedis</taxon>
        <taxon>Mucoromycota</taxon>
        <taxon>Mortierellomycotina</taxon>
        <taxon>Mortierellomycetes</taxon>
        <taxon>Mortierellales</taxon>
        <taxon>Mortierellaceae</taxon>
        <taxon>Linnemannia</taxon>
    </lineage>
</organism>
<dbReference type="AlphaFoldDB" id="A0AAD4H1F1"/>
<protein>
    <recommendedName>
        <fullName evidence="1">F-box domain-containing protein</fullName>
    </recommendedName>
</protein>
<evidence type="ECO:0000313" key="2">
    <source>
        <dbReference type="EMBL" id="KAG0257689.1"/>
    </source>
</evidence>
<evidence type="ECO:0000259" key="1">
    <source>
        <dbReference type="Pfam" id="PF12937"/>
    </source>
</evidence>
<feature type="domain" description="F-box" evidence="1">
    <location>
        <begin position="21"/>
        <end position="58"/>
    </location>
</feature>
<dbReference type="Gene3D" id="1.20.1280.50">
    <property type="match status" value="1"/>
</dbReference>
<dbReference type="SUPFAM" id="SSF81383">
    <property type="entry name" value="F-box domain"/>
    <property type="match status" value="1"/>
</dbReference>
<dbReference type="Pfam" id="PF12937">
    <property type="entry name" value="F-box-like"/>
    <property type="match status" value="1"/>
</dbReference>
<comment type="caution">
    <text evidence="2">The sequence shown here is derived from an EMBL/GenBank/DDBJ whole genome shotgun (WGS) entry which is preliminary data.</text>
</comment>
<accession>A0AAD4H1F1</accession>
<feature type="non-terminal residue" evidence="2">
    <location>
        <position position="349"/>
    </location>
</feature>
<dbReference type="Proteomes" id="UP001194580">
    <property type="component" value="Unassembled WGS sequence"/>
</dbReference>
<reference evidence="2" key="1">
    <citation type="journal article" date="2020" name="Fungal Divers.">
        <title>Resolving the Mortierellaceae phylogeny through synthesis of multi-gene phylogenetics and phylogenomics.</title>
        <authorList>
            <person name="Vandepol N."/>
            <person name="Liber J."/>
            <person name="Desiro A."/>
            <person name="Na H."/>
            <person name="Kennedy M."/>
            <person name="Barry K."/>
            <person name="Grigoriev I.V."/>
            <person name="Miller A.N."/>
            <person name="O'Donnell K."/>
            <person name="Stajich J.E."/>
            <person name="Bonito G."/>
        </authorList>
    </citation>
    <scope>NUCLEOTIDE SEQUENCE</scope>
    <source>
        <strain evidence="2">NRRL 28262</strain>
    </source>
</reference>
<proteinExistence type="predicted"/>
<dbReference type="InterPro" id="IPR001810">
    <property type="entry name" value="F-box_dom"/>
</dbReference>
<gene>
    <name evidence="2" type="ORF">BGZ95_005155</name>
</gene>